<keyword evidence="2" id="KW-0472">Membrane</keyword>
<accession>A0A9P9EKS9</accession>
<feature type="transmembrane region" description="Helical" evidence="2">
    <location>
        <begin position="116"/>
        <end position="137"/>
    </location>
</feature>
<keyword evidence="2" id="KW-1133">Transmembrane helix</keyword>
<proteinExistence type="predicted"/>
<dbReference type="AlphaFoldDB" id="A0A9P9EKS9"/>
<organism evidence="3 4">
    <name type="scientific">Dendryphion nanum</name>
    <dbReference type="NCBI Taxonomy" id="256645"/>
    <lineage>
        <taxon>Eukaryota</taxon>
        <taxon>Fungi</taxon>
        <taxon>Dikarya</taxon>
        <taxon>Ascomycota</taxon>
        <taxon>Pezizomycotina</taxon>
        <taxon>Dothideomycetes</taxon>
        <taxon>Pleosporomycetidae</taxon>
        <taxon>Pleosporales</taxon>
        <taxon>Torulaceae</taxon>
        <taxon>Dendryphion</taxon>
    </lineage>
</organism>
<gene>
    <name evidence="3" type="ORF">B0J11DRAFT_500902</name>
</gene>
<sequence>MAELQSQLVKRGLWTNWDQGAIMGKTITTDTRNGTILVALLAVISTFGVTHLWNLIVFSIHQIRADGRSSDGLFHQQQVLLRTLPSPIAMIADSLKLGWAWRRHTHRPYIRTSMPVLFGLLFATATVAISIFSSLVVSTSNLEVLVESPFCGFLNTSIISFQTFLGTITTLGDTYADQCYVSGTLPSVCNVFTKPKIDLFTKSVPCPFGTVCATKDAFFLDSGLLDVGQSFGLNLPTTEAVKIRQASTCAVLSAVNRTEVIPASKFAFVSWRPRIPGEEYMFYNYGPTPSFPNATWGLQLLSTNTSRLPNIAMAPYYRPGLQDQSSFNPIPELKFETGDTLLVFLVLNAMRFRKPINDPLFAAHRAENVYESQIRRNWTIYMGDLPAKGVGCLQQTQLCHARRGGSDFCTEFGSIWPNKTGPSFPDASKLQQLTLDLLIEISTAFQLGSTSIIQAIKQSPFASALPDLPDNQWVSEVTSWHNVYWSEMQLGLSSYAVGPKVRDPFADSYQIRPSSAAQKRFCQIQKMRKSGGFANINLFGLLFVITFSIFMLVIDVTLLKFLVFLSNFQKAFSPRIDVWLQDGIWQLQQRAHQAQGQGSWMNLEKDVPITGRGDLLPGLPSRQTQHSLGTLPKSILASSRSNPIPVQNMTSAAMKTSTQSLNVGSNAVTPATPTSPYPTTAQSPTHTLVSTVALAQPIGVLPRRHSGHSISTISTNNPGSGQPSIQISIQGSNVAADPSLPN</sequence>
<name>A0A9P9EKS9_9PLEO</name>
<evidence type="ECO:0000313" key="3">
    <source>
        <dbReference type="EMBL" id="KAH7138701.1"/>
    </source>
</evidence>
<comment type="caution">
    <text evidence="3">The sequence shown here is derived from an EMBL/GenBank/DDBJ whole genome shotgun (WGS) entry which is preliminary data.</text>
</comment>
<reference evidence="3" key="1">
    <citation type="journal article" date="2021" name="Nat. Commun.">
        <title>Genetic determinants of endophytism in the Arabidopsis root mycobiome.</title>
        <authorList>
            <person name="Mesny F."/>
            <person name="Miyauchi S."/>
            <person name="Thiergart T."/>
            <person name="Pickel B."/>
            <person name="Atanasova L."/>
            <person name="Karlsson M."/>
            <person name="Huettel B."/>
            <person name="Barry K.W."/>
            <person name="Haridas S."/>
            <person name="Chen C."/>
            <person name="Bauer D."/>
            <person name="Andreopoulos W."/>
            <person name="Pangilinan J."/>
            <person name="LaButti K."/>
            <person name="Riley R."/>
            <person name="Lipzen A."/>
            <person name="Clum A."/>
            <person name="Drula E."/>
            <person name="Henrissat B."/>
            <person name="Kohler A."/>
            <person name="Grigoriev I.V."/>
            <person name="Martin F.M."/>
            <person name="Hacquard S."/>
        </authorList>
    </citation>
    <scope>NUCLEOTIDE SEQUENCE</scope>
    <source>
        <strain evidence="3">MPI-CAGE-CH-0243</strain>
    </source>
</reference>
<keyword evidence="2" id="KW-0812">Transmembrane</keyword>
<keyword evidence="4" id="KW-1185">Reference proteome</keyword>
<dbReference type="EMBL" id="JAGMWT010000001">
    <property type="protein sequence ID" value="KAH7138701.1"/>
    <property type="molecule type" value="Genomic_DNA"/>
</dbReference>
<evidence type="ECO:0000256" key="1">
    <source>
        <dbReference type="SAM" id="MobiDB-lite"/>
    </source>
</evidence>
<feature type="region of interest" description="Disordered" evidence="1">
    <location>
        <begin position="703"/>
        <end position="742"/>
    </location>
</feature>
<evidence type="ECO:0000256" key="2">
    <source>
        <dbReference type="SAM" id="Phobius"/>
    </source>
</evidence>
<dbReference type="Proteomes" id="UP000700596">
    <property type="component" value="Unassembled WGS sequence"/>
</dbReference>
<evidence type="ECO:0000313" key="4">
    <source>
        <dbReference type="Proteomes" id="UP000700596"/>
    </source>
</evidence>
<feature type="transmembrane region" description="Helical" evidence="2">
    <location>
        <begin position="36"/>
        <end position="60"/>
    </location>
</feature>
<protein>
    <submittedName>
        <fullName evidence="3">Uncharacterized protein</fullName>
    </submittedName>
</protein>
<feature type="transmembrane region" description="Helical" evidence="2">
    <location>
        <begin position="538"/>
        <end position="565"/>
    </location>
</feature>
<feature type="compositionally biased region" description="Polar residues" evidence="1">
    <location>
        <begin position="708"/>
        <end position="733"/>
    </location>
</feature>
<dbReference type="OrthoDB" id="3540210at2759"/>